<feature type="domain" description="F-box" evidence="1">
    <location>
        <begin position="12"/>
        <end position="50"/>
    </location>
</feature>
<dbReference type="eggNOG" id="ENOG502SR5N">
    <property type="taxonomic scope" value="Eukaryota"/>
</dbReference>
<reference evidence="3" key="1">
    <citation type="submission" date="2013-07" db="EMBL/GenBank/DDBJ databases">
        <title>The genome of Eucalyptus grandis.</title>
        <authorList>
            <person name="Schmutz J."/>
            <person name="Hayes R."/>
            <person name="Myburg A."/>
            <person name="Tuskan G."/>
            <person name="Grattapaglia D."/>
            <person name="Rokhsar D.S."/>
        </authorList>
    </citation>
    <scope>NUCLEOTIDE SEQUENCE</scope>
    <source>
        <tissue evidence="3">Leaf extractions</tissue>
    </source>
</reference>
<dbReference type="PANTHER" id="PTHR31639:SF93">
    <property type="entry name" value="F-BOX_FBD_LRR PROTEIN"/>
    <property type="match status" value="1"/>
</dbReference>
<dbReference type="InterPro" id="IPR055411">
    <property type="entry name" value="LRR_FXL15/At3g58940/PEG3-like"/>
</dbReference>
<name>A0A059B0D8_EUCGR</name>
<dbReference type="Pfam" id="PF24758">
    <property type="entry name" value="LRR_At5g56370"/>
    <property type="match status" value="1"/>
</dbReference>
<proteinExistence type="predicted"/>
<sequence length="278" mass="32432">MEKRMAQESDRISLLPGHILDEILWRLPIKEAGRTSVLSTKWRYRWRSLPHLWFDNRCTWSNGHGQTSQNLVKIIDRVLMLHSGPIQSFILAHTEFSNIRDIDHWMLHLSKVPVKGIYLCVCTLEKYKMPTFFFNCQHLIRLKLYGCSIKIPISFEGFKNLQSLYLQHVELSPYELEVLISRCPLLTHLVLKYLPGITRLNLEAARNLMELDVRGAFQDVFGVTNRLRSVTIDIIENRQASGNANSGNFHKFFRNVHNIQILKIENYSLKVLIDSEIC</sequence>
<gene>
    <name evidence="3" type="ORF">EUGRSUZ_H02467</name>
</gene>
<dbReference type="Gene3D" id="3.80.10.10">
    <property type="entry name" value="Ribonuclease Inhibitor"/>
    <property type="match status" value="1"/>
</dbReference>
<dbReference type="EMBL" id="KK198760">
    <property type="protein sequence ID" value="KCW59707.1"/>
    <property type="molecule type" value="Genomic_DNA"/>
</dbReference>
<accession>A0A059B0D8</accession>
<evidence type="ECO:0000259" key="1">
    <source>
        <dbReference type="Pfam" id="PF00646"/>
    </source>
</evidence>
<dbReference type="AlphaFoldDB" id="A0A059B0D8"/>
<evidence type="ECO:0008006" key="4">
    <source>
        <dbReference type="Google" id="ProtNLM"/>
    </source>
</evidence>
<evidence type="ECO:0000313" key="3">
    <source>
        <dbReference type="EMBL" id="KCW59707.1"/>
    </source>
</evidence>
<dbReference type="InParanoid" id="A0A059B0D8"/>
<dbReference type="InterPro" id="IPR001810">
    <property type="entry name" value="F-box_dom"/>
</dbReference>
<dbReference type="InterPro" id="IPR032675">
    <property type="entry name" value="LRR_dom_sf"/>
</dbReference>
<dbReference type="InterPro" id="IPR036047">
    <property type="entry name" value="F-box-like_dom_sf"/>
</dbReference>
<dbReference type="Pfam" id="PF00646">
    <property type="entry name" value="F-box"/>
    <property type="match status" value="1"/>
</dbReference>
<feature type="domain" description="F-box/LRR-repeat protein 15/At3g58940/PEG3-like LRR" evidence="2">
    <location>
        <begin position="103"/>
        <end position="203"/>
    </location>
</feature>
<dbReference type="Gramene" id="KCW59707">
    <property type="protein sequence ID" value="KCW59707"/>
    <property type="gene ID" value="EUGRSUZ_H02467"/>
</dbReference>
<dbReference type="OMA" id="WANIVNS"/>
<dbReference type="STRING" id="71139.A0A059B0D8"/>
<dbReference type="SUPFAM" id="SSF52047">
    <property type="entry name" value="RNI-like"/>
    <property type="match status" value="1"/>
</dbReference>
<dbReference type="SUPFAM" id="SSF81383">
    <property type="entry name" value="F-box domain"/>
    <property type="match status" value="1"/>
</dbReference>
<evidence type="ECO:0000259" key="2">
    <source>
        <dbReference type="Pfam" id="PF24758"/>
    </source>
</evidence>
<organism evidence="3">
    <name type="scientific">Eucalyptus grandis</name>
    <name type="common">Flooded gum</name>
    <dbReference type="NCBI Taxonomy" id="71139"/>
    <lineage>
        <taxon>Eukaryota</taxon>
        <taxon>Viridiplantae</taxon>
        <taxon>Streptophyta</taxon>
        <taxon>Embryophyta</taxon>
        <taxon>Tracheophyta</taxon>
        <taxon>Spermatophyta</taxon>
        <taxon>Magnoliopsida</taxon>
        <taxon>eudicotyledons</taxon>
        <taxon>Gunneridae</taxon>
        <taxon>Pentapetalae</taxon>
        <taxon>rosids</taxon>
        <taxon>malvids</taxon>
        <taxon>Myrtales</taxon>
        <taxon>Myrtaceae</taxon>
        <taxon>Myrtoideae</taxon>
        <taxon>Eucalypteae</taxon>
        <taxon>Eucalyptus</taxon>
    </lineage>
</organism>
<protein>
    <recommendedName>
        <fullName evidence="4">F-box domain-containing protein</fullName>
    </recommendedName>
</protein>
<dbReference type="PANTHER" id="PTHR31639">
    <property type="entry name" value="F-BOX PROTEIN-LIKE"/>
    <property type="match status" value="1"/>
</dbReference>